<organism evidence="2 3">
    <name type="scientific">Pedobacter psychrotolerans</name>
    <dbReference type="NCBI Taxonomy" id="1843235"/>
    <lineage>
        <taxon>Bacteria</taxon>
        <taxon>Pseudomonadati</taxon>
        <taxon>Bacteroidota</taxon>
        <taxon>Sphingobacteriia</taxon>
        <taxon>Sphingobacteriales</taxon>
        <taxon>Sphingobacteriaceae</taxon>
        <taxon>Pedobacter</taxon>
    </lineage>
</organism>
<dbReference type="InterPro" id="IPR058501">
    <property type="entry name" value="DUF8188"/>
</dbReference>
<evidence type="ECO:0000313" key="2">
    <source>
        <dbReference type="EMBL" id="GGE50474.1"/>
    </source>
</evidence>
<dbReference type="Proteomes" id="UP000622648">
    <property type="component" value="Unassembled WGS sequence"/>
</dbReference>
<name>A0ABQ1SQ99_9SPHI</name>
<evidence type="ECO:0000313" key="3">
    <source>
        <dbReference type="Proteomes" id="UP000622648"/>
    </source>
</evidence>
<dbReference type="EMBL" id="BMJO01000003">
    <property type="protein sequence ID" value="GGE50474.1"/>
    <property type="molecule type" value="Genomic_DNA"/>
</dbReference>
<comment type="caution">
    <text evidence="2">The sequence shown here is derived from an EMBL/GenBank/DDBJ whole genome shotgun (WGS) entry which is preliminary data.</text>
</comment>
<dbReference type="Pfam" id="PF26603">
    <property type="entry name" value="DUF8188"/>
    <property type="match status" value="1"/>
</dbReference>
<reference evidence="3" key="1">
    <citation type="journal article" date="2019" name="Int. J. Syst. Evol. Microbiol.">
        <title>The Global Catalogue of Microorganisms (GCM) 10K type strain sequencing project: providing services to taxonomists for standard genome sequencing and annotation.</title>
        <authorList>
            <consortium name="The Broad Institute Genomics Platform"/>
            <consortium name="The Broad Institute Genome Sequencing Center for Infectious Disease"/>
            <person name="Wu L."/>
            <person name="Ma J."/>
        </authorList>
    </citation>
    <scope>NUCLEOTIDE SEQUENCE [LARGE SCALE GENOMIC DNA]</scope>
    <source>
        <strain evidence="3">CGMCC 1.15644</strain>
    </source>
</reference>
<dbReference type="RefSeq" id="WP_132529546.1">
    <property type="nucleotide sequence ID" value="NZ_BMJO01000003.1"/>
</dbReference>
<keyword evidence="3" id="KW-1185">Reference proteome</keyword>
<feature type="domain" description="DUF8188" evidence="1">
    <location>
        <begin position="2"/>
        <end position="103"/>
    </location>
</feature>
<sequence length="106" mass="12574">MNKYLEITFFNYPLIKSMSFSDALDNKKIIISINKDDLKNLKFGTKANPIPVFRVVEDLPDSISKNRGSENGWNVDITENQFKYNVEQYLTYIMPKEEFHERFEKK</sequence>
<accession>A0ABQ1SQ99</accession>
<protein>
    <recommendedName>
        <fullName evidence="1">DUF8188 domain-containing protein</fullName>
    </recommendedName>
</protein>
<evidence type="ECO:0000259" key="1">
    <source>
        <dbReference type="Pfam" id="PF26603"/>
    </source>
</evidence>
<proteinExistence type="predicted"/>
<gene>
    <name evidence="2" type="ORF">GCM10011413_15910</name>
</gene>